<dbReference type="InterPro" id="IPR008930">
    <property type="entry name" value="Terpenoid_cyclase/PrenylTrfase"/>
</dbReference>
<sequence>MESQKPSIQSLVNKIKREVLARGKSLCSFLSPSPYDTAWLAMIPDPRQHDGPMFKGCLNWVLRNQNEEGFWGDYDHGEHETSDGVECLASTLVCMTVLKKWHVGSALIEKGLNFIHENTELFLARNKDEKFPRWVAILLPGMVDLAHAAGLEIEFPESAEPAIADLFSNRRRLLETEEVADPNQYYPLLSYLEALPPTYKVGHESILKHLDGDGSLFQSPSATSGAYLATGNEDCLAYLQSLASNCASNGVPSLYLVDEELTKLSMVHQLVRLGLTEYFDREKDEILAQIYRNYKHEKLVPKSIHSIADKLCKDCLEFWLLRMHGYSVSPSSICWFLDREEVRDRIEKHYEHFSSVFLYIYRASNLMLPGERQLEEARAFSKKFLEKIASGGTRDGSIVSSSHCRMIEHELGLPWMARLDHLEHRMWMEEKDACVLWRGKFSCHRSSLVHNQDIMQLALQNFELRQSVYRLELDVVKRWSGTTGLSKMGFGREKTTYTYFAVATSISLPCNSDVRVLVAKSAIVITVADDFFDMEGSLEDLEKLTDAVQRWDGEGLSGHADTIFNALDDLVTNFRVKCFQQSGKDIKENLRHIWGETFQSWLMEAKWSRSGGAPTTQEYLDVGMTSIAAHTLVLPSSCLASPATVLHQLWSDPYHTIAKLLMVITRLLNDIQSYRKEEKEGKLNFVLLYLKENPEANIEDSIKFVQLLIDQMKKEFLQHVLDRDSNLPEPSRRLHLGCLKVFHMFFNSSNRYDSDMDMLHDIHKALVMPPLVPKSKPLRPLPEPPGPKPRVFATKSWSGRFDLDCFPKKSFIKYRTSSHSGPAKRWEKMYKSSSFRLCFA</sequence>
<dbReference type="PANTHER" id="PTHR31739:SF25">
    <property type="entry name" value="(E,E)-GERANYLLINALOOL SYNTHASE"/>
    <property type="match status" value="1"/>
</dbReference>
<protein>
    <submittedName>
        <fullName evidence="8">S-linalool synthase-like</fullName>
    </submittedName>
</protein>
<dbReference type="SUPFAM" id="SSF48239">
    <property type="entry name" value="Terpenoid cyclases/Protein prenyltransferases"/>
    <property type="match status" value="2"/>
</dbReference>
<dbReference type="GeneID" id="115739816"/>
<feature type="domain" description="Terpene synthase metal-binding" evidence="6">
    <location>
        <begin position="485"/>
        <end position="715"/>
    </location>
</feature>
<dbReference type="GO" id="GO:0000287">
    <property type="term" value="F:magnesium ion binding"/>
    <property type="evidence" value="ECO:0007669"/>
    <property type="project" value="InterPro"/>
</dbReference>
<dbReference type="Gene3D" id="1.50.10.160">
    <property type="match status" value="1"/>
</dbReference>
<proteinExistence type="predicted"/>
<dbReference type="RefSeq" id="XP_030528950.1">
    <property type="nucleotide sequence ID" value="XM_030673090.2"/>
</dbReference>
<evidence type="ECO:0000259" key="5">
    <source>
        <dbReference type="Pfam" id="PF01397"/>
    </source>
</evidence>
<dbReference type="Pfam" id="PF01397">
    <property type="entry name" value="Terpene_synth"/>
    <property type="match status" value="1"/>
</dbReference>
<dbReference type="Gene3D" id="1.50.10.130">
    <property type="entry name" value="Terpene synthase, N-terminal domain"/>
    <property type="match status" value="1"/>
</dbReference>
<evidence type="ECO:0000259" key="6">
    <source>
        <dbReference type="Pfam" id="PF03936"/>
    </source>
</evidence>
<dbReference type="Gene3D" id="1.10.600.10">
    <property type="entry name" value="Farnesyl Diphosphate Synthase"/>
    <property type="match status" value="1"/>
</dbReference>
<dbReference type="Proteomes" id="UP000827889">
    <property type="component" value="Chromosome 9"/>
</dbReference>
<dbReference type="InterPro" id="IPR001906">
    <property type="entry name" value="Terpene_synth_N"/>
</dbReference>
<evidence type="ECO:0000256" key="2">
    <source>
        <dbReference type="ARBA" id="ARBA00022723"/>
    </source>
</evidence>
<dbReference type="FunFam" id="1.50.10.130:FF:000002">
    <property type="entry name" value="Ent-copalyl diphosphate synthase, chloroplastic"/>
    <property type="match status" value="1"/>
</dbReference>
<dbReference type="PANTHER" id="PTHR31739">
    <property type="entry name" value="ENT-COPALYL DIPHOSPHATE SYNTHASE, CHLOROPLASTIC"/>
    <property type="match status" value="1"/>
</dbReference>
<dbReference type="SUPFAM" id="SSF48576">
    <property type="entry name" value="Terpenoid synthases"/>
    <property type="match status" value="1"/>
</dbReference>
<evidence type="ECO:0000313" key="7">
    <source>
        <dbReference type="Proteomes" id="UP000827889"/>
    </source>
</evidence>
<dbReference type="FunFam" id="1.10.600.10:FF:000036">
    <property type="entry name" value="cis-abienol synthase, chloroplastic"/>
    <property type="match status" value="1"/>
</dbReference>
<keyword evidence="4" id="KW-0456">Lyase</keyword>
<dbReference type="InterPro" id="IPR050148">
    <property type="entry name" value="Terpene_synthase-like"/>
</dbReference>
<dbReference type="InterPro" id="IPR005630">
    <property type="entry name" value="Terpene_synthase_metal-bd"/>
</dbReference>
<dbReference type="GO" id="GO:0010333">
    <property type="term" value="F:terpene synthase activity"/>
    <property type="evidence" value="ECO:0007669"/>
    <property type="project" value="InterPro"/>
</dbReference>
<keyword evidence="2" id="KW-0479">Metal-binding</keyword>
<evidence type="ECO:0000313" key="8">
    <source>
        <dbReference type="RefSeq" id="XP_030528950.1"/>
    </source>
</evidence>
<dbReference type="InterPro" id="IPR036965">
    <property type="entry name" value="Terpene_synth_N_sf"/>
</dbReference>
<gene>
    <name evidence="8" type="primary">LOC115739816</name>
</gene>
<comment type="cofactor">
    <cofactor evidence="1">
        <name>Mg(2+)</name>
        <dbReference type="ChEBI" id="CHEBI:18420"/>
    </cofactor>
</comment>
<dbReference type="KEGG" id="rarg:115739816"/>
<dbReference type="GO" id="GO:0016102">
    <property type="term" value="P:diterpenoid biosynthetic process"/>
    <property type="evidence" value="ECO:0007669"/>
    <property type="project" value="TreeGrafter"/>
</dbReference>
<name>A0A8B8P292_9MYRT</name>
<dbReference type="OrthoDB" id="2343925at2759"/>
<reference evidence="8" key="1">
    <citation type="submission" date="2025-08" db="UniProtKB">
        <authorList>
            <consortium name="RefSeq"/>
        </authorList>
    </citation>
    <scope>IDENTIFICATION</scope>
    <source>
        <tissue evidence="8">Leaf</tissue>
    </source>
</reference>
<dbReference type="Pfam" id="PF03936">
    <property type="entry name" value="Terpene_synth_C"/>
    <property type="match status" value="1"/>
</dbReference>
<evidence type="ECO:0000256" key="4">
    <source>
        <dbReference type="ARBA" id="ARBA00023239"/>
    </source>
</evidence>
<dbReference type="AlphaFoldDB" id="A0A8B8P292"/>
<feature type="domain" description="Terpene synthase N-terminal" evidence="5">
    <location>
        <begin position="250"/>
        <end position="395"/>
    </location>
</feature>
<accession>A0A8B8P292</accession>
<keyword evidence="3" id="KW-0460">Magnesium</keyword>
<evidence type="ECO:0000256" key="3">
    <source>
        <dbReference type="ARBA" id="ARBA00022842"/>
    </source>
</evidence>
<keyword evidence="7" id="KW-1185">Reference proteome</keyword>
<organism evidence="7 8">
    <name type="scientific">Rhodamnia argentea</name>
    <dbReference type="NCBI Taxonomy" id="178133"/>
    <lineage>
        <taxon>Eukaryota</taxon>
        <taxon>Viridiplantae</taxon>
        <taxon>Streptophyta</taxon>
        <taxon>Embryophyta</taxon>
        <taxon>Tracheophyta</taxon>
        <taxon>Spermatophyta</taxon>
        <taxon>Magnoliopsida</taxon>
        <taxon>eudicotyledons</taxon>
        <taxon>Gunneridae</taxon>
        <taxon>Pentapetalae</taxon>
        <taxon>rosids</taxon>
        <taxon>malvids</taxon>
        <taxon>Myrtales</taxon>
        <taxon>Myrtaceae</taxon>
        <taxon>Myrtoideae</taxon>
        <taxon>Myrteae</taxon>
        <taxon>Australasian group</taxon>
        <taxon>Rhodamnia</taxon>
    </lineage>
</organism>
<dbReference type="InterPro" id="IPR008949">
    <property type="entry name" value="Isoprenoid_synthase_dom_sf"/>
</dbReference>
<dbReference type="SFLD" id="SFLDG01014">
    <property type="entry name" value="Terpene_Cyclase_Like_1_N-term"/>
    <property type="match status" value="1"/>
</dbReference>
<evidence type="ECO:0000256" key="1">
    <source>
        <dbReference type="ARBA" id="ARBA00001946"/>
    </source>
</evidence>